<protein>
    <submittedName>
        <fullName evidence="2">Phytanoyl-CoA dioxygenase (PhyH)</fullName>
    </submittedName>
</protein>
<dbReference type="Proteomes" id="UP000318478">
    <property type="component" value="Unassembled WGS sequence"/>
</dbReference>
<keyword evidence="2" id="KW-0223">Dioxygenase</keyword>
<dbReference type="GO" id="GO:0005506">
    <property type="term" value="F:iron ion binding"/>
    <property type="evidence" value="ECO:0007669"/>
    <property type="project" value="UniProtKB-ARBA"/>
</dbReference>
<keyword evidence="3" id="KW-1185">Reference proteome</keyword>
<keyword evidence="2" id="KW-0560">Oxidoreductase</keyword>
<dbReference type="RefSeq" id="WP_146584564.1">
    <property type="nucleotide sequence ID" value="NZ_SJPO01000002.1"/>
</dbReference>
<proteinExistence type="predicted"/>
<comment type="caution">
    <text evidence="2">The sequence shown here is derived from an EMBL/GenBank/DDBJ whole genome shotgun (WGS) entry which is preliminary data.</text>
</comment>
<dbReference type="InterPro" id="IPR008775">
    <property type="entry name" value="Phytyl_CoA_dOase-like"/>
</dbReference>
<dbReference type="AlphaFoldDB" id="A0A5C5YTC7"/>
<evidence type="ECO:0000313" key="2">
    <source>
        <dbReference type="EMBL" id="TWT78254.1"/>
    </source>
</evidence>
<dbReference type="GO" id="GO:0016706">
    <property type="term" value="F:2-oxoglutarate-dependent dioxygenase activity"/>
    <property type="evidence" value="ECO:0007669"/>
    <property type="project" value="UniProtKB-ARBA"/>
</dbReference>
<dbReference type="OrthoDB" id="9791262at2"/>
<dbReference type="EMBL" id="SJPO01000002">
    <property type="protein sequence ID" value="TWT78254.1"/>
    <property type="molecule type" value="Genomic_DNA"/>
</dbReference>
<reference evidence="2 3" key="1">
    <citation type="submission" date="2019-02" db="EMBL/GenBank/DDBJ databases">
        <title>Deep-cultivation of Planctomycetes and their phenomic and genomic characterization uncovers novel biology.</title>
        <authorList>
            <person name="Wiegand S."/>
            <person name="Jogler M."/>
            <person name="Boedeker C."/>
            <person name="Pinto D."/>
            <person name="Vollmers J."/>
            <person name="Rivas-Marin E."/>
            <person name="Kohn T."/>
            <person name="Peeters S.H."/>
            <person name="Heuer A."/>
            <person name="Rast P."/>
            <person name="Oberbeckmann S."/>
            <person name="Bunk B."/>
            <person name="Jeske O."/>
            <person name="Meyerdierks A."/>
            <person name="Storesund J.E."/>
            <person name="Kallscheuer N."/>
            <person name="Luecker S."/>
            <person name="Lage O.M."/>
            <person name="Pohl T."/>
            <person name="Merkel B.J."/>
            <person name="Hornburger P."/>
            <person name="Mueller R.-W."/>
            <person name="Bruemmer F."/>
            <person name="Labrenz M."/>
            <person name="Spormann A.M."/>
            <person name="Op Den Camp H."/>
            <person name="Overmann J."/>
            <person name="Amann R."/>
            <person name="Jetten M.S.M."/>
            <person name="Mascher T."/>
            <person name="Medema M.H."/>
            <person name="Devos D.P."/>
            <person name="Kaster A.-K."/>
            <person name="Ovreas L."/>
            <person name="Rohde M."/>
            <person name="Galperin M.Y."/>
            <person name="Jogler C."/>
        </authorList>
    </citation>
    <scope>NUCLEOTIDE SEQUENCE [LARGE SCALE GENOMIC DNA]</scope>
    <source>
        <strain evidence="2 3">Pla123a</strain>
    </source>
</reference>
<name>A0A5C5YTC7_9BACT</name>
<dbReference type="PANTHER" id="PTHR20883">
    <property type="entry name" value="PHYTANOYL-COA DIOXYGENASE DOMAIN CONTAINING 1"/>
    <property type="match status" value="1"/>
</dbReference>
<dbReference type="PANTHER" id="PTHR20883:SF48">
    <property type="entry name" value="ECTOINE DIOXYGENASE"/>
    <property type="match status" value="1"/>
</dbReference>
<accession>A0A5C5YTC7</accession>
<dbReference type="SUPFAM" id="SSF51197">
    <property type="entry name" value="Clavaminate synthase-like"/>
    <property type="match status" value="1"/>
</dbReference>
<gene>
    <name evidence="2" type="ORF">Pla123a_10450</name>
</gene>
<evidence type="ECO:0000256" key="1">
    <source>
        <dbReference type="ARBA" id="ARBA00001954"/>
    </source>
</evidence>
<comment type="cofactor">
    <cofactor evidence="1">
        <name>Fe(2+)</name>
        <dbReference type="ChEBI" id="CHEBI:29033"/>
    </cofactor>
</comment>
<organism evidence="2 3">
    <name type="scientific">Posidoniimonas polymericola</name>
    <dbReference type="NCBI Taxonomy" id="2528002"/>
    <lineage>
        <taxon>Bacteria</taxon>
        <taxon>Pseudomonadati</taxon>
        <taxon>Planctomycetota</taxon>
        <taxon>Planctomycetia</taxon>
        <taxon>Pirellulales</taxon>
        <taxon>Lacipirellulaceae</taxon>
        <taxon>Posidoniimonas</taxon>
    </lineage>
</organism>
<sequence>MGDAAGNVQSLRDAGFAWVRQLADPQLVAQLCSALQAHDDASRPASRAGVPYAARNLLGVPAVAAFASGDLVQNALRAMVAAAGMPVRAILFDKLADANWGVGWHQDLMIPVRERVETPDFSAWSVKQGVPHVKPPEEVLRQMVTIRLHLDDAGEDNGPLQVVPCSHHWGEVPTPEVAERVRGCEVTLCTAAAGDALFMRPLLMHASAKATTPARRRVLHIEFAAQPLPGELRWPLYPRLSEPGD</sequence>
<dbReference type="Pfam" id="PF05721">
    <property type="entry name" value="PhyH"/>
    <property type="match status" value="1"/>
</dbReference>
<evidence type="ECO:0000313" key="3">
    <source>
        <dbReference type="Proteomes" id="UP000318478"/>
    </source>
</evidence>
<dbReference type="Gene3D" id="2.60.120.620">
    <property type="entry name" value="q2cbj1_9rhob like domain"/>
    <property type="match status" value="1"/>
</dbReference>